<keyword evidence="2 4" id="KW-1133">Transmembrane helix</keyword>
<reference evidence="7" key="1">
    <citation type="journal article" date="2019" name="Int. J. Syst. Evol. Microbiol.">
        <title>The Global Catalogue of Microorganisms (GCM) 10K type strain sequencing project: providing services to taxonomists for standard genome sequencing and annotation.</title>
        <authorList>
            <consortium name="The Broad Institute Genomics Platform"/>
            <consortium name="The Broad Institute Genome Sequencing Center for Infectious Disease"/>
            <person name="Wu L."/>
            <person name="Ma J."/>
        </authorList>
    </citation>
    <scope>NUCLEOTIDE SEQUENCE [LARGE SCALE GENOMIC DNA]</scope>
    <source>
        <strain evidence="7">CGMCC 1.7030</strain>
    </source>
</reference>
<feature type="transmembrane region" description="Helical" evidence="4">
    <location>
        <begin position="60"/>
        <end position="87"/>
    </location>
</feature>
<feature type="transmembrane region" description="Helical" evidence="4">
    <location>
        <begin position="194"/>
        <end position="216"/>
    </location>
</feature>
<keyword evidence="7" id="KW-1185">Reference proteome</keyword>
<feature type="transmembrane region" description="Helical" evidence="4">
    <location>
        <begin position="257"/>
        <end position="275"/>
    </location>
</feature>
<evidence type="ECO:0000256" key="2">
    <source>
        <dbReference type="ARBA" id="ARBA00022989"/>
    </source>
</evidence>
<proteinExistence type="predicted"/>
<dbReference type="PANTHER" id="PTHR23531:SF1">
    <property type="entry name" value="QUINOLENE RESISTANCE PROTEIN NORA"/>
    <property type="match status" value="1"/>
</dbReference>
<evidence type="ECO:0000313" key="7">
    <source>
        <dbReference type="Proteomes" id="UP001596163"/>
    </source>
</evidence>
<name>A0ABW0BW62_9BACT</name>
<protein>
    <submittedName>
        <fullName evidence="6">MFS transporter</fullName>
    </submittedName>
</protein>
<dbReference type="CDD" id="cd17489">
    <property type="entry name" value="MFS_YfcJ_like"/>
    <property type="match status" value="1"/>
</dbReference>
<dbReference type="Pfam" id="PF07690">
    <property type="entry name" value="MFS_1"/>
    <property type="match status" value="2"/>
</dbReference>
<dbReference type="PROSITE" id="PS50850">
    <property type="entry name" value="MFS"/>
    <property type="match status" value="1"/>
</dbReference>
<feature type="transmembrane region" description="Helical" evidence="4">
    <location>
        <begin position="148"/>
        <end position="167"/>
    </location>
</feature>
<sequence>MSSFLFFSSFNMIIPELPAYLTSLGGEDYKGLIIALFTLSAGLSRPFSGKLADKVGRIPVMMFGASVCFVVGLLYPLLSFVGGFLFLRFAHGFSAGFTPTGASAYVADIVPFQKRGEAMGIQSLFGSLGMAAGPAIGGWIASIWPIEILFYCAAFTAIFSILILTRLKETLEEKESLRLSLFKLDRTEIIEKRVLLPSIILFLSVFSFGVVLTIVPDLSAHLGIKNKGLFFAVFTLSSLGIRLLAGRTSDRHGRVAVMRVASAVMVLAMCSVAFAESKAVLLGSGVLFGAAVGMYSPTTTAWVVDRSLDRFRGRALATMYIFLESGIGVGAVVSGWLYANNPENFRLVFLSSGSIAFLGFLILIFIKRDRKSYHSHHQ</sequence>
<dbReference type="EMBL" id="JBHSKS010000003">
    <property type="protein sequence ID" value="MFC5191279.1"/>
    <property type="molecule type" value="Genomic_DNA"/>
</dbReference>
<dbReference type="SUPFAM" id="SSF103473">
    <property type="entry name" value="MFS general substrate transporter"/>
    <property type="match status" value="1"/>
</dbReference>
<organism evidence="6 7">
    <name type="scientific">Algoriphagus aquatilis</name>
    <dbReference type="NCBI Taxonomy" id="490186"/>
    <lineage>
        <taxon>Bacteria</taxon>
        <taxon>Pseudomonadati</taxon>
        <taxon>Bacteroidota</taxon>
        <taxon>Cytophagia</taxon>
        <taxon>Cytophagales</taxon>
        <taxon>Cyclobacteriaceae</taxon>
        <taxon>Algoriphagus</taxon>
    </lineage>
</organism>
<feature type="transmembrane region" description="Helical" evidence="4">
    <location>
        <begin position="228"/>
        <end position="245"/>
    </location>
</feature>
<feature type="transmembrane region" description="Helical" evidence="4">
    <location>
        <begin position="345"/>
        <end position="366"/>
    </location>
</feature>
<dbReference type="InterPro" id="IPR020846">
    <property type="entry name" value="MFS_dom"/>
</dbReference>
<evidence type="ECO:0000256" key="1">
    <source>
        <dbReference type="ARBA" id="ARBA00022692"/>
    </source>
</evidence>
<feature type="domain" description="Major facilitator superfamily (MFS) profile" evidence="5">
    <location>
        <begin position="1"/>
        <end position="371"/>
    </location>
</feature>
<dbReference type="PANTHER" id="PTHR23531">
    <property type="entry name" value="QUINOLENE RESISTANCE PROTEIN NORA"/>
    <property type="match status" value="1"/>
</dbReference>
<dbReference type="InterPro" id="IPR036259">
    <property type="entry name" value="MFS_trans_sf"/>
</dbReference>
<keyword evidence="3 4" id="KW-0472">Membrane</keyword>
<dbReference type="Gene3D" id="1.20.1250.20">
    <property type="entry name" value="MFS general substrate transporter like domains"/>
    <property type="match status" value="2"/>
</dbReference>
<dbReference type="Proteomes" id="UP001596163">
    <property type="component" value="Unassembled WGS sequence"/>
</dbReference>
<comment type="caution">
    <text evidence="6">The sequence shown here is derived from an EMBL/GenBank/DDBJ whole genome shotgun (WGS) entry which is preliminary data.</text>
</comment>
<evidence type="ECO:0000256" key="4">
    <source>
        <dbReference type="SAM" id="Phobius"/>
    </source>
</evidence>
<dbReference type="RefSeq" id="WP_377913171.1">
    <property type="nucleotide sequence ID" value="NZ_JBHSKS010000003.1"/>
</dbReference>
<feature type="transmembrane region" description="Helical" evidence="4">
    <location>
        <begin position="316"/>
        <end position="339"/>
    </location>
</feature>
<accession>A0ABW0BW62</accession>
<evidence type="ECO:0000313" key="6">
    <source>
        <dbReference type="EMBL" id="MFC5191279.1"/>
    </source>
</evidence>
<feature type="transmembrane region" description="Helical" evidence="4">
    <location>
        <begin position="29"/>
        <end position="48"/>
    </location>
</feature>
<dbReference type="InterPro" id="IPR011701">
    <property type="entry name" value="MFS"/>
</dbReference>
<gene>
    <name evidence="6" type="ORF">ACFPIK_05840</name>
</gene>
<feature type="transmembrane region" description="Helical" evidence="4">
    <location>
        <begin position="281"/>
        <end position="304"/>
    </location>
</feature>
<evidence type="ECO:0000256" key="3">
    <source>
        <dbReference type="ARBA" id="ARBA00023136"/>
    </source>
</evidence>
<evidence type="ECO:0000259" key="5">
    <source>
        <dbReference type="PROSITE" id="PS50850"/>
    </source>
</evidence>
<keyword evidence="1 4" id="KW-0812">Transmembrane</keyword>
<dbReference type="InterPro" id="IPR052714">
    <property type="entry name" value="MFS_Exporter"/>
</dbReference>